<dbReference type="eggNOG" id="KOG4347">
    <property type="taxonomic scope" value="Eukaryota"/>
</dbReference>
<proteinExistence type="predicted"/>
<keyword evidence="1" id="KW-1133">Transmembrane helix</keyword>
<dbReference type="SUPFAM" id="SSF47923">
    <property type="entry name" value="Ypt/Rab-GAP domain of gyp1p"/>
    <property type="match status" value="1"/>
</dbReference>
<feature type="transmembrane region" description="Helical" evidence="1">
    <location>
        <begin position="96"/>
        <end position="121"/>
    </location>
</feature>
<dbReference type="GO" id="GO:0031267">
    <property type="term" value="F:small GTPase binding"/>
    <property type="evidence" value="ECO:0007669"/>
    <property type="project" value="TreeGrafter"/>
</dbReference>
<dbReference type="Pfam" id="PF00566">
    <property type="entry name" value="RabGAP-TBC"/>
    <property type="match status" value="1"/>
</dbReference>
<evidence type="ECO:0000256" key="1">
    <source>
        <dbReference type="SAM" id="Phobius"/>
    </source>
</evidence>
<sequence>MEKYFFQIEKDIQRTLPQIEMFQQQQYINKLKIILENISLYDPNIGYVQGMNMIAASLLFHCEEYIAFWIFQMIFEKLEMRDIYKQHLPGLSKHTQLIDILILKNLPDLFLLFALVIFFIFNNIQPLKINLFL</sequence>
<name>G0R1B1_ICHMU</name>
<dbReference type="InterPro" id="IPR035969">
    <property type="entry name" value="Rab-GAP_TBC_sf"/>
</dbReference>
<reference evidence="3 4" key="1">
    <citation type="submission" date="2011-07" db="EMBL/GenBank/DDBJ databases">
        <authorList>
            <person name="Coyne R."/>
            <person name="Brami D."/>
            <person name="Johnson J."/>
            <person name="Hostetler J."/>
            <person name="Hannick L."/>
            <person name="Clark T."/>
            <person name="Cassidy-Hanley D."/>
            <person name="Inman J."/>
        </authorList>
    </citation>
    <scope>NUCLEOTIDE SEQUENCE [LARGE SCALE GENOMIC DNA]</scope>
    <source>
        <strain evidence="3 4">G5</strain>
    </source>
</reference>
<dbReference type="PANTHER" id="PTHR47219:SF9">
    <property type="entry name" value="GTPASE ACTIVATING PROTEIN AND CENTROSOME-ASSOCIATED, ISOFORM B"/>
    <property type="match status" value="1"/>
</dbReference>
<gene>
    <name evidence="3" type="ORF">IMG5_169410</name>
</gene>
<evidence type="ECO:0000313" key="3">
    <source>
        <dbReference type="EMBL" id="EGR28744.1"/>
    </source>
</evidence>
<dbReference type="Gene3D" id="1.10.8.270">
    <property type="entry name" value="putative rabgap domain of human tbc1 domain family member 14 like domains"/>
    <property type="match status" value="1"/>
</dbReference>
<evidence type="ECO:0000259" key="2">
    <source>
        <dbReference type="PROSITE" id="PS50086"/>
    </source>
</evidence>
<keyword evidence="1" id="KW-0472">Membrane</keyword>
<feature type="domain" description="Rab-GAP TBC" evidence="2">
    <location>
        <begin position="1"/>
        <end position="133"/>
    </location>
</feature>
<dbReference type="InterPro" id="IPR000195">
    <property type="entry name" value="Rab-GAP-TBC_dom"/>
</dbReference>
<dbReference type="OrthoDB" id="313278at2759"/>
<evidence type="ECO:0000313" key="4">
    <source>
        <dbReference type="Proteomes" id="UP000008983"/>
    </source>
</evidence>
<dbReference type="Proteomes" id="UP000008983">
    <property type="component" value="Unassembled WGS sequence"/>
</dbReference>
<accession>G0R1B1</accession>
<dbReference type="STRING" id="857967.G0R1B1"/>
<organism evidence="3 4">
    <name type="scientific">Ichthyophthirius multifiliis</name>
    <name type="common">White spot disease agent</name>
    <name type="synonym">Ich</name>
    <dbReference type="NCBI Taxonomy" id="5932"/>
    <lineage>
        <taxon>Eukaryota</taxon>
        <taxon>Sar</taxon>
        <taxon>Alveolata</taxon>
        <taxon>Ciliophora</taxon>
        <taxon>Intramacronucleata</taxon>
        <taxon>Oligohymenophorea</taxon>
        <taxon>Hymenostomatida</taxon>
        <taxon>Ophryoglenina</taxon>
        <taxon>Ichthyophthirius</taxon>
    </lineage>
</organism>
<dbReference type="RefSeq" id="XP_004029980.1">
    <property type="nucleotide sequence ID" value="XM_004029932.1"/>
</dbReference>
<dbReference type="InParanoid" id="G0R1B1"/>
<dbReference type="GO" id="GO:0005096">
    <property type="term" value="F:GTPase activator activity"/>
    <property type="evidence" value="ECO:0007669"/>
    <property type="project" value="TreeGrafter"/>
</dbReference>
<dbReference type="EMBL" id="GL984212">
    <property type="protein sequence ID" value="EGR28744.1"/>
    <property type="molecule type" value="Genomic_DNA"/>
</dbReference>
<dbReference type="GeneID" id="14904814"/>
<dbReference type="AlphaFoldDB" id="G0R1B1"/>
<dbReference type="PROSITE" id="PS50086">
    <property type="entry name" value="TBC_RABGAP"/>
    <property type="match status" value="1"/>
</dbReference>
<keyword evidence="4" id="KW-1185">Reference proteome</keyword>
<keyword evidence="1" id="KW-0812">Transmembrane</keyword>
<dbReference type="InterPro" id="IPR050302">
    <property type="entry name" value="Rab_GAP_TBC_domain"/>
</dbReference>
<protein>
    <submittedName>
        <fullName evidence="3">TBC domain protein</fullName>
    </submittedName>
</protein>
<dbReference type="PANTHER" id="PTHR47219">
    <property type="entry name" value="RAB GTPASE-ACTIVATING PROTEIN 1-LIKE"/>
    <property type="match status" value="1"/>
</dbReference>